<dbReference type="Proteomes" id="UP000320762">
    <property type="component" value="Unassembled WGS sequence"/>
</dbReference>
<evidence type="ECO:0000313" key="2">
    <source>
        <dbReference type="Proteomes" id="UP000320762"/>
    </source>
</evidence>
<comment type="caution">
    <text evidence="1">The sequence shown here is derived from an EMBL/GenBank/DDBJ whole genome shotgun (WGS) entry which is preliminary data.</text>
</comment>
<accession>A0A550CKQ6</accession>
<gene>
    <name evidence="1" type="ORF">BD626DRAFT_488626</name>
</gene>
<protein>
    <submittedName>
        <fullName evidence="1">Uncharacterized protein</fullName>
    </submittedName>
</protein>
<name>A0A550CKQ6_9AGAR</name>
<dbReference type="AlphaFoldDB" id="A0A550CKQ6"/>
<reference evidence="1 2" key="1">
    <citation type="journal article" date="2019" name="New Phytol.">
        <title>Comparative genomics reveals unique wood-decay strategies and fruiting body development in the Schizophyllaceae.</title>
        <authorList>
            <person name="Almasi E."/>
            <person name="Sahu N."/>
            <person name="Krizsan K."/>
            <person name="Balint B."/>
            <person name="Kovacs G.M."/>
            <person name="Kiss B."/>
            <person name="Cseklye J."/>
            <person name="Drula E."/>
            <person name="Henrissat B."/>
            <person name="Nagy I."/>
            <person name="Chovatia M."/>
            <person name="Adam C."/>
            <person name="LaButti K."/>
            <person name="Lipzen A."/>
            <person name="Riley R."/>
            <person name="Grigoriev I.V."/>
            <person name="Nagy L.G."/>
        </authorList>
    </citation>
    <scope>NUCLEOTIDE SEQUENCE [LARGE SCALE GENOMIC DNA]</scope>
    <source>
        <strain evidence="1 2">NL-1724</strain>
    </source>
</reference>
<keyword evidence="2" id="KW-1185">Reference proteome</keyword>
<evidence type="ECO:0000313" key="1">
    <source>
        <dbReference type="EMBL" id="TRM65395.1"/>
    </source>
</evidence>
<sequence length="54" mass="6157">MYGLLMRPFEMLVSISPSRKIALRERSGQKSTVSVWRKELAARPLSDAPRPSQK</sequence>
<dbReference type="EMBL" id="VDMD01000005">
    <property type="protein sequence ID" value="TRM65395.1"/>
    <property type="molecule type" value="Genomic_DNA"/>
</dbReference>
<organism evidence="1 2">
    <name type="scientific">Schizophyllum amplum</name>
    <dbReference type="NCBI Taxonomy" id="97359"/>
    <lineage>
        <taxon>Eukaryota</taxon>
        <taxon>Fungi</taxon>
        <taxon>Dikarya</taxon>
        <taxon>Basidiomycota</taxon>
        <taxon>Agaricomycotina</taxon>
        <taxon>Agaricomycetes</taxon>
        <taxon>Agaricomycetidae</taxon>
        <taxon>Agaricales</taxon>
        <taxon>Schizophyllaceae</taxon>
        <taxon>Schizophyllum</taxon>
    </lineage>
</organism>
<proteinExistence type="predicted"/>